<reference evidence="2" key="1">
    <citation type="journal article" date="2014" name="Int. J. Syst. Evol. Microbiol.">
        <title>Complete genome of a new Firmicutes species belonging to the dominant human colonic microbiota ('Ruminococcus bicirculans') reveals two chromosomes and a selective capacity to utilize plant glucans.</title>
        <authorList>
            <consortium name="NISC Comparative Sequencing Program"/>
            <person name="Wegmann U."/>
            <person name="Louis P."/>
            <person name="Goesmann A."/>
            <person name="Henrissat B."/>
            <person name="Duncan S.H."/>
            <person name="Flint H.J."/>
        </authorList>
    </citation>
    <scope>NUCLEOTIDE SEQUENCE</scope>
    <source>
        <strain evidence="2">JCM 17590</strain>
    </source>
</reference>
<accession>A0ABP7ZEY2</accession>
<evidence type="ECO:0000313" key="2">
    <source>
        <dbReference type="EMBL" id="GAA4155531.1"/>
    </source>
</evidence>
<evidence type="ECO:0000313" key="3">
    <source>
        <dbReference type="Proteomes" id="UP001415169"/>
    </source>
</evidence>
<proteinExistence type="predicted"/>
<organism evidence="2 3">
    <name type="scientific">Gryllotalpicola daejeonensis</name>
    <dbReference type="NCBI Taxonomy" id="993087"/>
    <lineage>
        <taxon>Bacteria</taxon>
        <taxon>Bacillati</taxon>
        <taxon>Actinomycetota</taxon>
        <taxon>Actinomycetes</taxon>
        <taxon>Micrococcales</taxon>
        <taxon>Microbacteriaceae</taxon>
        <taxon>Gryllotalpicola</taxon>
    </lineage>
</organism>
<dbReference type="Proteomes" id="UP001415169">
    <property type="component" value="Unassembled WGS sequence"/>
</dbReference>
<feature type="compositionally biased region" description="Basic and acidic residues" evidence="1">
    <location>
        <begin position="1"/>
        <end position="13"/>
    </location>
</feature>
<dbReference type="EMBL" id="BAABBV010000001">
    <property type="protein sequence ID" value="GAA4155531.1"/>
    <property type="molecule type" value="Genomic_DNA"/>
</dbReference>
<protein>
    <recommendedName>
        <fullName evidence="4">Multidrug transporter</fullName>
    </recommendedName>
</protein>
<name>A0ABP7ZEY2_9MICO</name>
<feature type="region of interest" description="Disordered" evidence="1">
    <location>
        <begin position="1"/>
        <end position="92"/>
    </location>
</feature>
<evidence type="ECO:0008006" key="4">
    <source>
        <dbReference type="Google" id="ProtNLM"/>
    </source>
</evidence>
<keyword evidence="3" id="KW-1185">Reference proteome</keyword>
<gene>
    <name evidence="2" type="ORF">GCM10022286_04600</name>
</gene>
<comment type="caution">
    <text evidence="2">The sequence shown here is derived from an EMBL/GenBank/DDBJ whole genome shotgun (WGS) entry which is preliminary data.</text>
</comment>
<sequence>MSDENSEQRENRLSDLASDPAHPFDQTNGMVDGLDGDADAPETVDRKTGDDADVEVLVAPAPGTQMAGGVLPSVLRGKHRAESDADEDDPTA</sequence>
<reference evidence="2" key="2">
    <citation type="submission" date="2023-12" db="EMBL/GenBank/DDBJ databases">
        <authorList>
            <person name="Sun Q."/>
            <person name="Inoue M."/>
        </authorList>
    </citation>
    <scope>NUCLEOTIDE SEQUENCE</scope>
    <source>
        <strain evidence="2">JCM 17590</strain>
    </source>
</reference>
<dbReference type="RefSeq" id="WP_344790122.1">
    <property type="nucleotide sequence ID" value="NZ_BAABBV010000001.1"/>
</dbReference>
<evidence type="ECO:0000256" key="1">
    <source>
        <dbReference type="SAM" id="MobiDB-lite"/>
    </source>
</evidence>